<gene>
    <name evidence="12" type="ORF">NE398_06635</name>
</gene>
<dbReference type="InterPro" id="IPR023546">
    <property type="entry name" value="MGMT"/>
</dbReference>
<evidence type="ECO:0000259" key="10">
    <source>
        <dbReference type="Pfam" id="PF01035"/>
    </source>
</evidence>
<sequence>MIGEIGIADNGKGITNIYIKNKLKIEKDIEIRETKLIKEAANQLNEYFSGERINFSISLDPEGTEFQHKVWNELIKIPYGETRTYKEIAEKIGNSKAARAIGMANNKNRILMMIPCHRVVGKNKSLVGYAGGLEMKERLLEIENQSSLH</sequence>
<dbReference type="Proteomes" id="UP001141183">
    <property type="component" value="Unassembled WGS sequence"/>
</dbReference>
<comment type="function">
    <text evidence="9">Involved in the cellular defense against the biological effects of O6-methylguanine (O6-MeG) and O4-methylthymine (O4-MeT) in DNA. Repairs the methylated nucleobase in DNA by stoichiometrically transferring the methyl group to a cysteine residue in the enzyme. This is a suicide reaction: the enzyme is irreversibly inactivated.</text>
</comment>
<evidence type="ECO:0000259" key="11">
    <source>
        <dbReference type="Pfam" id="PF02870"/>
    </source>
</evidence>
<comment type="subcellular location">
    <subcellularLocation>
        <location evidence="9">Cytoplasm</location>
    </subcellularLocation>
</comment>
<dbReference type="GO" id="GO:0032259">
    <property type="term" value="P:methylation"/>
    <property type="evidence" value="ECO:0007669"/>
    <property type="project" value="UniProtKB-KW"/>
</dbReference>
<keyword evidence="13" id="KW-1185">Reference proteome</keyword>
<dbReference type="EC" id="2.1.1.63" evidence="9"/>
<dbReference type="InterPro" id="IPR036631">
    <property type="entry name" value="MGMT_N_sf"/>
</dbReference>
<dbReference type="InterPro" id="IPR014048">
    <property type="entry name" value="MethylDNA_cys_MeTrfase_DNA-bd"/>
</dbReference>
<evidence type="ECO:0000256" key="9">
    <source>
        <dbReference type="HAMAP-Rule" id="MF_00772"/>
    </source>
</evidence>
<keyword evidence="6 9" id="KW-0227">DNA damage</keyword>
<dbReference type="SUPFAM" id="SSF53155">
    <property type="entry name" value="Methylated DNA-protein cysteine methyltransferase domain"/>
    <property type="match status" value="1"/>
</dbReference>
<keyword evidence="3 9" id="KW-0963">Cytoplasm</keyword>
<dbReference type="InterPro" id="IPR008332">
    <property type="entry name" value="MethylG_MeTrfase_N"/>
</dbReference>
<dbReference type="PANTHER" id="PTHR10815">
    <property type="entry name" value="METHYLATED-DNA--PROTEIN-CYSTEINE METHYLTRANSFERASE"/>
    <property type="match status" value="1"/>
</dbReference>
<evidence type="ECO:0000313" key="12">
    <source>
        <dbReference type="EMBL" id="MDC4239838.1"/>
    </source>
</evidence>
<keyword evidence="4 9" id="KW-0489">Methyltransferase</keyword>
<evidence type="ECO:0000256" key="8">
    <source>
        <dbReference type="ARBA" id="ARBA00049348"/>
    </source>
</evidence>
<organism evidence="12 13">
    <name type="scientific">Clostridium tertium</name>
    <dbReference type="NCBI Taxonomy" id="1559"/>
    <lineage>
        <taxon>Bacteria</taxon>
        <taxon>Bacillati</taxon>
        <taxon>Bacillota</taxon>
        <taxon>Clostridia</taxon>
        <taxon>Eubacteriales</taxon>
        <taxon>Clostridiaceae</taxon>
        <taxon>Clostridium</taxon>
    </lineage>
</organism>
<feature type="active site" description="Nucleophile; methyl group acceptor" evidence="9">
    <location>
        <position position="116"/>
    </location>
</feature>
<dbReference type="Gene3D" id="3.30.160.70">
    <property type="entry name" value="Methylated DNA-protein cysteine methyltransferase domain"/>
    <property type="match status" value="1"/>
</dbReference>
<reference evidence="12" key="1">
    <citation type="submission" date="2022-05" db="EMBL/GenBank/DDBJ databases">
        <title>Draft genome sequence of Clostridium tertium strain CP3 isolated from Peru.</title>
        <authorList>
            <person name="Hurtado R."/>
            <person name="Lima L."/>
            <person name="Sousa T."/>
            <person name="Jaiswal A.K."/>
            <person name="Tiwari S."/>
            <person name="Maturrano L."/>
            <person name="Brenig B."/>
            <person name="Azevedo V."/>
        </authorList>
    </citation>
    <scope>NUCLEOTIDE SEQUENCE</scope>
    <source>
        <strain evidence="12">CP3</strain>
    </source>
</reference>
<evidence type="ECO:0000256" key="3">
    <source>
        <dbReference type="ARBA" id="ARBA00022490"/>
    </source>
</evidence>
<evidence type="ECO:0000256" key="2">
    <source>
        <dbReference type="ARBA" id="ARBA00008711"/>
    </source>
</evidence>
<dbReference type="PANTHER" id="PTHR10815:SF5">
    <property type="entry name" value="METHYLATED-DNA--PROTEIN-CYSTEINE METHYLTRANSFERASE"/>
    <property type="match status" value="1"/>
</dbReference>
<comment type="similarity">
    <text evidence="2 9">Belongs to the MGMT family.</text>
</comment>
<evidence type="ECO:0000256" key="5">
    <source>
        <dbReference type="ARBA" id="ARBA00022679"/>
    </source>
</evidence>
<comment type="catalytic activity">
    <reaction evidence="1 9">
        <text>a 4-O-methyl-thymidine in DNA + L-cysteinyl-[protein] = a thymidine in DNA + S-methyl-L-cysteinyl-[protein]</text>
        <dbReference type="Rhea" id="RHEA:53428"/>
        <dbReference type="Rhea" id="RHEA-COMP:10131"/>
        <dbReference type="Rhea" id="RHEA-COMP:10132"/>
        <dbReference type="Rhea" id="RHEA-COMP:13555"/>
        <dbReference type="Rhea" id="RHEA-COMP:13556"/>
        <dbReference type="ChEBI" id="CHEBI:29950"/>
        <dbReference type="ChEBI" id="CHEBI:82612"/>
        <dbReference type="ChEBI" id="CHEBI:137386"/>
        <dbReference type="ChEBI" id="CHEBI:137387"/>
        <dbReference type="EC" id="2.1.1.63"/>
    </reaction>
</comment>
<name>A0A9X3XIG2_9CLOT</name>
<evidence type="ECO:0000256" key="4">
    <source>
        <dbReference type="ARBA" id="ARBA00022603"/>
    </source>
</evidence>
<dbReference type="HAMAP" id="MF_00772">
    <property type="entry name" value="OGT"/>
    <property type="match status" value="1"/>
</dbReference>
<dbReference type="InterPro" id="IPR036388">
    <property type="entry name" value="WH-like_DNA-bd_sf"/>
</dbReference>
<dbReference type="SUPFAM" id="SSF46767">
    <property type="entry name" value="Methylated DNA-protein cysteine methyltransferase, C-terminal domain"/>
    <property type="match status" value="1"/>
</dbReference>
<protein>
    <recommendedName>
        <fullName evidence="9">Methylated-DNA--protein-cysteine methyltransferase</fullName>
        <ecNumber evidence="9">2.1.1.63</ecNumber>
    </recommendedName>
    <alternativeName>
        <fullName evidence="9">6-O-methylguanine-DNA methyltransferase</fullName>
        <shortName evidence="9">MGMT</shortName>
    </alternativeName>
    <alternativeName>
        <fullName evidence="9">O-6-methylguanine-DNA-alkyltransferase</fullName>
    </alternativeName>
</protein>
<dbReference type="FunFam" id="1.10.10.10:FF:000214">
    <property type="entry name" value="Methylated-DNA--protein-cysteine methyltransferase"/>
    <property type="match status" value="1"/>
</dbReference>
<dbReference type="AlphaFoldDB" id="A0A9X3XIG2"/>
<dbReference type="PROSITE" id="PS00374">
    <property type="entry name" value="MGMT"/>
    <property type="match status" value="1"/>
</dbReference>
<feature type="domain" description="Methylated-DNA-[protein]-cysteine S-methyltransferase DNA binding" evidence="10">
    <location>
        <begin position="65"/>
        <end position="144"/>
    </location>
</feature>
<dbReference type="Pfam" id="PF02870">
    <property type="entry name" value="Methyltransf_1N"/>
    <property type="match status" value="1"/>
</dbReference>
<evidence type="ECO:0000256" key="1">
    <source>
        <dbReference type="ARBA" id="ARBA00001286"/>
    </source>
</evidence>
<evidence type="ECO:0000313" key="13">
    <source>
        <dbReference type="Proteomes" id="UP001141183"/>
    </source>
</evidence>
<dbReference type="Pfam" id="PF01035">
    <property type="entry name" value="DNA_binding_1"/>
    <property type="match status" value="1"/>
</dbReference>
<dbReference type="RefSeq" id="WP_272470170.1">
    <property type="nucleotide sequence ID" value="NZ_JAMRYU010000005.1"/>
</dbReference>
<feature type="domain" description="Methylguanine DNA methyltransferase ribonuclease-like" evidence="11">
    <location>
        <begin position="2"/>
        <end position="61"/>
    </location>
</feature>
<dbReference type="EMBL" id="JAMRYU010000005">
    <property type="protein sequence ID" value="MDC4239838.1"/>
    <property type="molecule type" value="Genomic_DNA"/>
</dbReference>
<comment type="caution">
    <text evidence="12">The sequence shown here is derived from an EMBL/GenBank/DDBJ whole genome shotgun (WGS) entry which is preliminary data.</text>
</comment>
<comment type="miscellaneous">
    <text evidence="9">This enzyme catalyzes only one turnover and therefore is not strictly catalytic. According to one definition, an enzyme is a biocatalyst that acts repeatedly and over many reaction cycles.</text>
</comment>
<dbReference type="InterPro" id="IPR001497">
    <property type="entry name" value="MethylDNA_cys_MeTrfase_AS"/>
</dbReference>
<proteinExistence type="inferred from homology"/>
<evidence type="ECO:0000256" key="6">
    <source>
        <dbReference type="ARBA" id="ARBA00022763"/>
    </source>
</evidence>
<dbReference type="Gene3D" id="1.10.10.10">
    <property type="entry name" value="Winged helix-like DNA-binding domain superfamily/Winged helix DNA-binding domain"/>
    <property type="match status" value="1"/>
</dbReference>
<comment type="catalytic activity">
    <reaction evidence="8 9">
        <text>a 6-O-methyl-2'-deoxyguanosine in DNA + L-cysteinyl-[protein] = S-methyl-L-cysteinyl-[protein] + a 2'-deoxyguanosine in DNA</text>
        <dbReference type="Rhea" id="RHEA:24000"/>
        <dbReference type="Rhea" id="RHEA-COMP:10131"/>
        <dbReference type="Rhea" id="RHEA-COMP:10132"/>
        <dbReference type="Rhea" id="RHEA-COMP:11367"/>
        <dbReference type="Rhea" id="RHEA-COMP:11368"/>
        <dbReference type="ChEBI" id="CHEBI:29950"/>
        <dbReference type="ChEBI" id="CHEBI:82612"/>
        <dbReference type="ChEBI" id="CHEBI:85445"/>
        <dbReference type="ChEBI" id="CHEBI:85448"/>
        <dbReference type="EC" id="2.1.1.63"/>
    </reaction>
</comment>
<dbReference type="InterPro" id="IPR036217">
    <property type="entry name" value="MethylDNA_cys_MeTrfase_DNAb"/>
</dbReference>
<accession>A0A9X3XIG2</accession>
<dbReference type="NCBIfam" id="TIGR00589">
    <property type="entry name" value="ogt"/>
    <property type="match status" value="1"/>
</dbReference>
<dbReference type="GO" id="GO:0006307">
    <property type="term" value="P:DNA alkylation repair"/>
    <property type="evidence" value="ECO:0007669"/>
    <property type="project" value="UniProtKB-UniRule"/>
</dbReference>
<dbReference type="GO" id="GO:0005737">
    <property type="term" value="C:cytoplasm"/>
    <property type="evidence" value="ECO:0007669"/>
    <property type="project" value="UniProtKB-SubCell"/>
</dbReference>
<dbReference type="CDD" id="cd06445">
    <property type="entry name" value="ATase"/>
    <property type="match status" value="1"/>
</dbReference>
<evidence type="ECO:0000256" key="7">
    <source>
        <dbReference type="ARBA" id="ARBA00023204"/>
    </source>
</evidence>
<keyword evidence="7 9" id="KW-0234">DNA repair</keyword>
<keyword evidence="5 9" id="KW-0808">Transferase</keyword>
<dbReference type="GO" id="GO:0003908">
    <property type="term" value="F:methylated-DNA-[protein]-cysteine S-methyltransferase activity"/>
    <property type="evidence" value="ECO:0007669"/>
    <property type="project" value="UniProtKB-UniRule"/>
</dbReference>